<dbReference type="Gene3D" id="1.10.10.10">
    <property type="entry name" value="Winged helix-like DNA-binding domain superfamily/Winged helix DNA-binding domain"/>
    <property type="match status" value="1"/>
</dbReference>
<feature type="domain" description="Transcription regulator PadR C-terminal" evidence="2">
    <location>
        <begin position="92"/>
        <end position="176"/>
    </location>
</feature>
<dbReference type="AlphaFoldDB" id="A0A1H3Q9A8"/>
<keyword evidence="4" id="KW-1185">Reference proteome</keyword>
<protein>
    <submittedName>
        <fullName evidence="3">Transcriptional regulator, PadR family</fullName>
    </submittedName>
</protein>
<evidence type="ECO:0000313" key="4">
    <source>
        <dbReference type="Proteomes" id="UP000199529"/>
    </source>
</evidence>
<reference evidence="4" key="1">
    <citation type="submission" date="2016-10" db="EMBL/GenBank/DDBJ databases">
        <authorList>
            <person name="Varghese N."/>
            <person name="Submissions S."/>
        </authorList>
    </citation>
    <scope>NUCLEOTIDE SEQUENCE [LARGE SCALE GENOMIC DNA]</scope>
    <source>
        <strain evidence="4">CGMCC 4.3530</strain>
    </source>
</reference>
<name>A0A1H3Q9A8_9PSEU</name>
<dbReference type="OrthoDB" id="3186544at2"/>
<accession>A0A1H3Q9A8</accession>
<proteinExistence type="predicted"/>
<dbReference type="InterPro" id="IPR018309">
    <property type="entry name" value="Tscrpt_reg_PadR_C"/>
</dbReference>
<organism evidence="3 4">
    <name type="scientific">Saccharopolyspora shandongensis</name>
    <dbReference type="NCBI Taxonomy" id="418495"/>
    <lineage>
        <taxon>Bacteria</taxon>
        <taxon>Bacillati</taxon>
        <taxon>Actinomycetota</taxon>
        <taxon>Actinomycetes</taxon>
        <taxon>Pseudonocardiales</taxon>
        <taxon>Pseudonocardiaceae</taxon>
        <taxon>Saccharopolyspora</taxon>
    </lineage>
</organism>
<evidence type="ECO:0000259" key="1">
    <source>
        <dbReference type="Pfam" id="PF03551"/>
    </source>
</evidence>
<evidence type="ECO:0000259" key="2">
    <source>
        <dbReference type="Pfam" id="PF10400"/>
    </source>
</evidence>
<dbReference type="InterPro" id="IPR036390">
    <property type="entry name" value="WH_DNA-bd_sf"/>
</dbReference>
<dbReference type="EMBL" id="FNOK01000046">
    <property type="protein sequence ID" value="SDZ09840.1"/>
    <property type="molecule type" value="Genomic_DNA"/>
</dbReference>
<dbReference type="RefSeq" id="WP_093274102.1">
    <property type="nucleotide sequence ID" value="NZ_FNOK01000046.1"/>
</dbReference>
<dbReference type="Pfam" id="PF10400">
    <property type="entry name" value="Vir_act_alpha_C"/>
    <property type="match status" value="1"/>
</dbReference>
<dbReference type="InterPro" id="IPR036388">
    <property type="entry name" value="WH-like_DNA-bd_sf"/>
</dbReference>
<dbReference type="SUPFAM" id="SSF46785">
    <property type="entry name" value="Winged helix' DNA-binding domain"/>
    <property type="match status" value="1"/>
</dbReference>
<dbReference type="PANTHER" id="PTHR43252:SF4">
    <property type="entry name" value="TRANSCRIPTIONAL REGULATORY PROTEIN"/>
    <property type="match status" value="1"/>
</dbReference>
<dbReference type="InterPro" id="IPR005149">
    <property type="entry name" value="Tscrpt_reg_PadR_N"/>
</dbReference>
<dbReference type="STRING" id="418495.SAMN05216215_104650"/>
<evidence type="ECO:0000313" key="3">
    <source>
        <dbReference type="EMBL" id="SDZ09840.1"/>
    </source>
</evidence>
<sequence>MSLEYAILVSLQERAGSGYELARRFDKSIGYFWSASHQQIYRSLKRMVELDWVSCDEVAQDKRPDKKVYRVSESGAAELARWLAEPVDPPPVRNELSVKIRGASFGDTERVADEVARHRQGHDERLAVYRAIEERDFPAPQGLSGQQLHQYLVLRGGIRTEESMLAWCDEILAALRADRD</sequence>
<dbReference type="Proteomes" id="UP000199529">
    <property type="component" value="Unassembled WGS sequence"/>
</dbReference>
<dbReference type="PANTHER" id="PTHR43252">
    <property type="entry name" value="TRANSCRIPTIONAL REGULATOR YQJI"/>
    <property type="match status" value="1"/>
</dbReference>
<feature type="domain" description="Transcription regulator PadR N-terminal" evidence="1">
    <location>
        <begin position="7"/>
        <end position="80"/>
    </location>
</feature>
<dbReference type="Gene3D" id="6.10.140.190">
    <property type="match status" value="1"/>
</dbReference>
<gene>
    <name evidence="3" type="ORF">SAMN05216215_104650</name>
</gene>
<dbReference type="Pfam" id="PF03551">
    <property type="entry name" value="PadR"/>
    <property type="match status" value="1"/>
</dbReference>